<evidence type="ECO:0000256" key="9">
    <source>
        <dbReference type="ARBA" id="ARBA00023180"/>
    </source>
</evidence>
<dbReference type="InterPro" id="IPR001563">
    <property type="entry name" value="Peptidase_S10"/>
</dbReference>
<dbReference type="PRINTS" id="PR00724">
    <property type="entry name" value="CRBOXYPTASEC"/>
</dbReference>
<dbReference type="GO" id="GO:0019748">
    <property type="term" value="P:secondary metabolic process"/>
    <property type="evidence" value="ECO:0007669"/>
    <property type="project" value="TreeGrafter"/>
</dbReference>
<organism evidence="11 12">
    <name type="scientific">Tagetes erecta</name>
    <name type="common">African marigold</name>
    <dbReference type="NCBI Taxonomy" id="13708"/>
    <lineage>
        <taxon>Eukaryota</taxon>
        <taxon>Viridiplantae</taxon>
        <taxon>Streptophyta</taxon>
        <taxon>Embryophyta</taxon>
        <taxon>Tracheophyta</taxon>
        <taxon>Spermatophyta</taxon>
        <taxon>Magnoliopsida</taxon>
        <taxon>eudicotyledons</taxon>
        <taxon>Gunneridae</taxon>
        <taxon>Pentapetalae</taxon>
        <taxon>asterids</taxon>
        <taxon>campanulids</taxon>
        <taxon>Asterales</taxon>
        <taxon>Asteraceae</taxon>
        <taxon>Asteroideae</taxon>
        <taxon>Heliantheae alliance</taxon>
        <taxon>Tageteae</taxon>
        <taxon>Tagetes</taxon>
    </lineage>
</organism>
<evidence type="ECO:0000256" key="3">
    <source>
        <dbReference type="ARBA" id="ARBA00022525"/>
    </source>
</evidence>
<dbReference type="Gene3D" id="6.10.250.940">
    <property type="match status" value="1"/>
</dbReference>
<dbReference type="GO" id="GO:0006508">
    <property type="term" value="P:proteolysis"/>
    <property type="evidence" value="ECO:0007669"/>
    <property type="project" value="UniProtKB-KW"/>
</dbReference>
<feature type="signal peptide" evidence="10">
    <location>
        <begin position="1"/>
        <end position="25"/>
    </location>
</feature>
<evidence type="ECO:0000256" key="6">
    <source>
        <dbReference type="ARBA" id="ARBA00022729"/>
    </source>
</evidence>
<comment type="subcellular location">
    <subcellularLocation>
        <location evidence="1">Secreted</location>
    </subcellularLocation>
</comment>
<dbReference type="PROSITE" id="PS00131">
    <property type="entry name" value="CARBOXYPEPT_SER_SER"/>
    <property type="match status" value="1"/>
</dbReference>
<reference evidence="11" key="1">
    <citation type="journal article" date="2023" name="bioRxiv">
        <title>Improved chromosome-level genome assembly for marigold (Tagetes erecta).</title>
        <authorList>
            <person name="Jiang F."/>
            <person name="Yuan L."/>
            <person name="Wang S."/>
            <person name="Wang H."/>
            <person name="Xu D."/>
            <person name="Wang A."/>
            <person name="Fan W."/>
        </authorList>
    </citation>
    <scope>NUCLEOTIDE SEQUENCE</scope>
    <source>
        <strain evidence="11">WSJ</strain>
        <tissue evidence="11">Leaf</tissue>
    </source>
</reference>
<sequence length="494" mass="55093">MILNLDMIKIILSICFSFIIFLAQSAPENAKISQIPGFHGTLPSKHYAGYVTIDEKHGKKLYYYYVLSERNPSKDPVVLWLNGGPGCSSFHGFVYGHGPFNFEKTGSMPKLHLNPYTWTKVSNVMYLDSPAGVGMSYSKNKTDYITKDTKTALDSHKFLLEWFKLYPEYLSNPFFIAGESYAGVYIPTLCSQVVKGLHAGDKPTLNFKGYLVGNGVADDVLDGNALVPFAHGMGLISDDLYKGVTTKCQGNYYHPINNDCDNKLSKVDHVLDGLNIYNILAPCYHGASSNKTKHGNSNMPENISKLGETERPLAVRTTIHGRAWPFRAPVKAGKVPSWPELLSLAGKVLCLDDEVATEWLNVEDVRKAIHADPISVMGHWELCTDKIQYHHDTGSMIPYHKNLTAAGYRALIFSGDHDLAVPFTGSEAWTRSLGYKVSDEWRKWQVDGQVAGYIQGYDKNLIFLTIKGAGHTVAEYKPKEALAFYSRWLDGKKI</sequence>
<keyword evidence="7 10" id="KW-0378">Hydrolase</keyword>
<dbReference type="InterPro" id="IPR029058">
    <property type="entry name" value="AB_hydrolase_fold"/>
</dbReference>
<protein>
    <recommendedName>
        <fullName evidence="10">Carboxypeptidase</fullName>
        <ecNumber evidence="10">3.4.16.-</ecNumber>
    </recommendedName>
</protein>
<dbReference type="SUPFAM" id="SSF53474">
    <property type="entry name" value="alpha/beta-Hydrolases"/>
    <property type="match status" value="1"/>
</dbReference>
<evidence type="ECO:0000256" key="4">
    <source>
        <dbReference type="ARBA" id="ARBA00022645"/>
    </source>
</evidence>
<dbReference type="Gene3D" id="3.40.50.11320">
    <property type="match status" value="1"/>
</dbReference>
<dbReference type="FunFam" id="3.40.50.11320:FF:000002">
    <property type="entry name" value="Carboxypeptidase"/>
    <property type="match status" value="1"/>
</dbReference>
<proteinExistence type="inferred from homology"/>
<keyword evidence="3" id="KW-0964">Secreted</keyword>
<dbReference type="GO" id="GO:0005576">
    <property type="term" value="C:extracellular region"/>
    <property type="evidence" value="ECO:0007669"/>
    <property type="project" value="UniProtKB-SubCell"/>
</dbReference>
<evidence type="ECO:0000256" key="5">
    <source>
        <dbReference type="ARBA" id="ARBA00022670"/>
    </source>
</evidence>
<evidence type="ECO:0000313" key="12">
    <source>
        <dbReference type="Proteomes" id="UP001229421"/>
    </source>
</evidence>
<comment type="similarity">
    <text evidence="2 10">Belongs to the peptidase S10 family.</text>
</comment>
<feature type="chain" id="PRO_5041769681" description="Carboxypeptidase" evidence="10">
    <location>
        <begin position="26"/>
        <end position="494"/>
    </location>
</feature>
<dbReference type="PANTHER" id="PTHR11802:SF254">
    <property type="entry name" value="SERINE CARBOXYPEPTIDASE-LIKE 20"/>
    <property type="match status" value="1"/>
</dbReference>
<dbReference type="Pfam" id="PF00450">
    <property type="entry name" value="Peptidase_S10"/>
    <property type="match status" value="1"/>
</dbReference>
<keyword evidence="8" id="KW-1015">Disulfide bond</keyword>
<dbReference type="Proteomes" id="UP001229421">
    <property type="component" value="Unassembled WGS sequence"/>
</dbReference>
<evidence type="ECO:0000256" key="2">
    <source>
        <dbReference type="ARBA" id="ARBA00009431"/>
    </source>
</evidence>
<evidence type="ECO:0000256" key="1">
    <source>
        <dbReference type="ARBA" id="ARBA00004613"/>
    </source>
</evidence>
<keyword evidence="12" id="KW-1185">Reference proteome</keyword>
<evidence type="ECO:0000256" key="8">
    <source>
        <dbReference type="ARBA" id="ARBA00023157"/>
    </source>
</evidence>
<gene>
    <name evidence="11" type="ORF">QVD17_15593</name>
</gene>
<dbReference type="Gene3D" id="3.40.50.1820">
    <property type="entry name" value="alpha/beta hydrolase"/>
    <property type="match status" value="1"/>
</dbReference>
<dbReference type="GO" id="GO:0004185">
    <property type="term" value="F:serine-type carboxypeptidase activity"/>
    <property type="evidence" value="ECO:0007669"/>
    <property type="project" value="UniProtKB-UniRule"/>
</dbReference>
<keyword evidence="5 10" id="KW-0645">Protease</keyword>
<dbReference type="EC" id="3.4.16.-" evidence="10"/>
<dbReference type="InterPro" id="IPR018202">
    <property type="entry name" value="Ser_caboxypep_ser_AS"/>
</dbReference>
<dbReference type="FunFam" id="3.40.50.1820:FF:000143">
    <property type="entry name" value="Carboxypeptidase"/>
    <property type="match status" value="1"/>
</dbReference>
<accession>A0AAD8KQ42</accession>
<evidence type="ECO:0000256" key="10">
    <source>
        <dbReference type="RuleBase" id="RU361156"/>
    </source>
</evidence>
<evidence type="ECO:0000256" key="7">
    <source>
        <dbReference type="ARBA" id="ARBA00022801"/>
    </source>
</evidence>
<evidence type="ECO:0000313" key="11">
    <source>
        <dbReference type="EMBL" id="KAK1426913.1"/>
    </source>
</evidence>
<name>A0AAD8KQ42_TARER</name>
<dbReference type="GO" id="GO:0016747">
    <property type="term" value="F:acyltransferase activity, transferring groups other than amino-acyl groups"/>
    <property type="evidence" value="ECO:0007669"/>
    <property type="project" value="TreeGrafter"/>
</dbReference>
<keyword evidence="9" id="KW-0325">Glycoprotein</keyword>
<comment type="caution">
    <text evidence="11">The sequence shown here is derived from an EMBL/GenBank/DDBJ whole genome shotgun (WGS) entry which is preliminary data.</text>
</comment>
<dbReference type="PANTHER" id="PTHR11802">
    <property type="entry name" value="SERINE PROTEASE FAMILY S10 SERINE CARBOXYPEPTIDASE"/>
    <property type="match status" value="1"/>
</dbReference>
<dbReference type="EMBL" id="JAUHHV010000004">
    <property type="protein sequence ID" value="KAK1426913.1"/>
    <property type="molecule type" value="Genomic_DNA"/>
</dbReference>
<keyword evidence="4 10" id="KW-0121">Carboxypeptidase</keyword>
<dbReference type="AlphaFoldDB" id="A0AAD8KQ42"/>
<keyword evidence="6 10" id="KW-0732">Signal</keyword>